<name>A0A2Z5QZB7_9MICC</name>
<dbReference type="AlphaFoldDB" id="A0A2Z5QZB7"/>
<evidence type="ECO:0000313" key="1">
    <source>
        <dbReference type="EMBL" id="BAV87788.1"/>
    </source>
</evidence>
<keyword evidence="2" id="KW-1185">Reference proteome</keyword>
<organism evidence="1 2">
    <name type="scientific">Rothia aeria</name>
    <dbReference type="NCBI Taxonomy" id="172042"/>
    <lineage>
        <taxon>Bacteria</taxon>
        <taxon>Bacillati</taxon>
        <taxon>Actinomycetota</taxon>
        <taxon>Actinomycetes</taxon>
        <taxon>Micrococcales</taxon>
        <taxon>Micrococcaceae</taxon>
        <taxon>Rothia</taxon>
    </lineage>
</organism>
<dbReference type="GeneID" id="93861047"/>
<dbReference type="Proteomes" id="UP000250241">
    <property type="component" value="Chromosome"/>
</dbReference>
<evidence type="ECO:0000313" key="2">
    <source>
        <dbReference type="Proteomes" id="UP000250241"/>
    </source>
</evidence>
<protein>
    <submittedName>
        <fullName evidence="1">Uncharacterized protein</fullName>
    </submittedName>
</protein>
<gene>
    <name evidence="1" type="ORF">RA11412_1489</name>
</gene>
<dbReference type="RefSeq" id="WP_128087669.1">
    <property type="nucleotide sequence ID" value="NZ_CBDEQU010000014.1"/>
</dbReference>
<reference evidence="1 2" key="1">
    <citation type="submission" date="2016-10" db="EMBL/GenBank/DDBJ databases">
        <title>Genome sequence of Rothia aeria strain JCM11412.</title>
        <authorList>
            <person name="Nambu T."/>
        </authorList>
    </citation>
    <scope>NUCLEOTIDE SEQUENCE [LARGE SCALE GENOMIC DNA]</scope>
    <source>
        <strain evidence="1 2">JCM 11412</strain>
    </source>
</reference>
<dbReference type="EMBL" id="AP017895">
    <property type="protein sequence ID" value="BAV87788.1"/>
    <property type="molecule type" value="Genomic_DNA"/>
</dbReference>
<proteinExistence type="predicted"/>
<dbReference type="KEGG" id="raj:RA11412_1489"/>
<sequence>MVGHLVSLKWRYVIASLKRSVWALIGIILGVLYLVGILIGLGFLYSFLAFESPEGAASLALLIGTLLCLGWMLVPIFVSGLDGTLDESRFVLFPIEPKTLQKGQFLGGFIGIPGIATITMVLIGALGYLTNPLGLLLYLLCALLGLATLMCIARIGNQVGVYLNANPRINLILMLTAGILLMSSGFIFAGATAYIGENFEQIAPYVVWLGYTPFGAAFAVPLHAAAGNWILAAVCLVLALVYLAGTWWLWGRQLERSIRNVSGQTQRGTAKALSVGNIGVFAKFPSTPVGAVAARTLHSYLKDARMSVSAATLAMMYVLLGIFLPMANSGFFRTGRIQLGMDTSTAGIEAAFSFWVYFSTISAGYYIMYSVSYDNTAFSLHVLSPLRGRDDRLGRALGYSVLMVPVVVIMTFAVCLIHGVVGMYPAVLLHQLGTYAAALGVGLYADTLLSPPAPAPGSNPLKTPKQTDGMAKNLLTMVVMLICMAATIPAFICVLIYMFSSHEPMLLWVGGIIQMVVGGILLALGVVIGGKSYDRNSHAMLQRVAKFTAA</sequence>
<accession>A0A2Z5QZB7</accession>